<dbReference type="PANTHER" id="PTHR11839:SF1">
    <property type="entry name" value="ADP-SUGAR PYROPHOSPHATASE"/>
    <property type="match status" value="1"/>
</dbReference>
<proteinExistence type="predicted"/>
<dbReference type="Proteomes" id="UP000271241">
    <property type="component" value="Unassembled WGS sequence"/>
</dbReference>
<dbReference type="OrthoDB" id="10249920at2759"/>
<dbReference type="InterPro" id="IPR000086">
    <property type="entry name" value="NUDIX_hydrolase_dom"/>
</dbReference>
<gene>
    <name evidence="3" type="ORF">THASP1DRAFT_29926</name>
</gene>
<dbReference type="GO" id="GO:0005634">
    <property type="term" value="C:nucleus"/>
    <property type="evidence" value="ECO:0007669"/>
    <property type="project" value="TreeGrafter"/>
</dbReference>
<evidence type="ECO:0000259" key="2">
    <source>
        <dbReference type="PROSITE" id="PS51462"/>
    </source>
</evidence>
<keyword evidence="4" id="KW-1185">Reference proteome</keyword>
<dbReference type="PROSITE" id="PS00893">
    <property type="entry name" value="NUDIX_BOX"/>
    <property type="match status" value="1"/>
</dbReference>
<dbReference type="GO" id="GO:0006753">
    <property type="term" value="P:nucleoside phosphate metabolic process"/>
    <property type="evidence" value="ECO:0007669"/>
    <property type="project" value="TreeGrafter"/>
</dbReference>
<dbReference type="InterPro" id="IPR020084">
    <property type="entry name" value="NUDIX_hydrolase_CS"/>
</dbReference>
<evidence type="ECO:0000313" key="3">
    <source>
        <dbReference type="EMBL" id="RKP08270.1"/>
    </source>
</evidence>
<organism evidence="3 4">
    <name type="scientific">Thamnocephalis sphaerospora</name>
    <dbReference type="NCBI Taxonomy" id="78915"/>
    <lineage>
        <taxon>Eukaryota</taxon>
        <taxon>Fungi</taxon>
        <taxon>Fungi incertae sedis</taxon>
        <taxon>Zoopagomycota</taxon>
        <taxon>Zoopagomycotina</taxon>
        <taxon>Zoopagomycetes</taxon>
        <taxon>Zoopagales</taxon>
        <taxon>Sigmoideomycetaceae</taxon>
        <taxon>Thamnocephalis</taxon>
    </lineage>
</organism>
<name>A0A4P9XSE4_9FUNG</name>
<dbReference type="Gene3D" id="3.90.79.10">
    <property type="entry name" value="Nucleoside Triphosphate Pyrophosphohydrolase"/>
    <property type="match status" value="1"/>
</dbReference>
<dbReference type="GO" id="GO:0019693">
    <property type="term" value="P:ribose phosphate metabolic process"/>
    <property type="evidence" value="ECO:0007669"/>
    <property type="project" value="TreeGrafter"/>
</dbReference>
<dbReference type="PROSITE" id="PS51462">
    <property type="entry name" value="NUDIX"/>
    <property type="match status" value="1"/>
</dbReference>
<keyword evidence="1 3" id="KW-0378">Hydrolase</keyword>
<dbReference type="EMBL" id="KZ992619">
    <property type="protein sequence ID" value="RKP08270.1"/>
    <property type="molecule type" value="Genomic_DNA"/>
</dbReference>
<sequence>MSQPPVVLENTPLEDSKAKWVGLRRILYRDSSGQERVWESAERKTRSGSCDAVCIVALLRSADDATGDEAVPRIVLVRQFRPPLGAKCIECPAGLMDKNETYAETATRELREETGYHGTVARVSPVVHSDPGFGNANMAFVYVDVDMKDPRNRHPVAAPDEGEDIEVLLVPIQELSAKLEGYVAQGDGVDARLQMFADGLCMFGQNGLWHWAKP</sequence>
<dbReference type="SUPFAM" id="SSF55811">
    <property type="entry name" value="Nudix"/>
    <property type="match status" value="1"/>
</dbReference>
<dbReference type="AlphaFoldDB" id="A0A4P9XSE4"/>
<evidence type="ECO:0000313" key="4">
    <source>
        <dbReference type="Proteomes" id="UP000271241"/>
    </source>
</evidence>
<dbReference type="STRING" id="78915.A0A4P9XSE4"/>
<dbReference type="Pfam" id="PF00293">
    <property type="entry name" value="NUDIX"/>
    <property type="match status" value="1"/>
</dbReference>
<accession>A0A4P9XSE4</accession>
<evidence type="ECO:0000256" key="1">
    <source>
        <dbReference type="ARBA" id="ARBA00022801"/>
    </source>
</evidence>
<reference evidence="4" key="1">
    <citation type="journal article" date="2018" name="Nat. Microbiol.">
        <title>Leveraging single-cell genomics to expand the fungal tree of life.</title>
        <authorList>
            <person name="Ahrendt S.R."/>
            <person name="Quandt C.A."/>
            <person name="Ciobanu D."/>
            <person name="Clum A."/>
            <person name="Salamov A."/>
            <person name="Andreopoulos B."/>
            <person name="Cheng J.F."/>
            <person name="Woyke T."/>
            <person name="Pelin A."/>
            <person name="Henrissat B."/>
            <person name="Reynolds N.K."/>
            <person name="Benny G.L."/>
            <person name="Smith M.E."/>
            <person name="James T.Y."/>
            <person name="Grigoriev I.V."/>
        </authorList>
    </citation>
    <scope>NUCLEOTIDE SEQUENCE [LARGE SCALE GENOMIC DNA]</scope>
    <source>
        <strain evidence="4">RSA 1356</strain>
    </source>
</reference>
<dbReference type="CDD" id="cd18888">
    <property type="entry name" value="NUDIX_ADPRase_Nudt5"/>
    <property type="match status" value="1"/>
</dbReference>
<dbReference type="PANTHER" id="PTHR11839">
    <property type="entry name" value="UDP/ADP-SUGAR PYROPHOSPHATASE"/>
    <property type="match status" value="1"/>
</dbReference>
<feature type="domain" description="Nudix hydrolase" evidence="2">
    <location>
        <begin position="48"/>
        <end position="196"/>
    </location>
</feature>
<dbReference type="InterPro" id="IPR015797">
    <property type="entry name" value="NUDIX_hydrolase-like_dom_sf"/>
</dbReference>
<dbReference type="GO" id="GO:0047631">
    <property type="term" value="F:ADP-ribose diphosphatase activity"/>
    <property type="evidence" value="ECO:0007669"/>
    <property type="project" value="TreeGrafter"/>
</dbReference>
<protein>
    <submittedName>
        <fullName evidence="3">NUDIX hydrolase domain-like protein</fullName>
    </submittedName>
</protein>